<gene>
    <name evidence="4" type="primary">LOC118408333</name>
</gene>
<dbReference type="GO" id="GO:0016491">
    <property type="term" value="F:oxidoreductase activity"/>
    <property type="evidence" value="ECO:0007669"/>
    <property type="project" value="UniProtKB-KW"/>
</dbReference>
<dbReference type="AlphaFoldDB" id="A0A9J7KL18"/>
<dbReference type="PANTHER" id="PTHR43115">
    <property type="entry name" value="DEHYDROGENASE/REDUCTASE SDR FAMILY MEMBER 11"/>
    <property type="match status" value="1"/>
</dbReference>
<evidence type="ECO:0000256" key="2">
    <source>
        <dbReference type="ARBA" id="ARBA00023002"/>
    </source>
</evidence>
<keyword evidence="3" id="KW-1185">Reference proteome</keyword>
<dbReference type="InterPro" id="IPR020904">
    <property type="entry name" value="Sc_DH/Rdtase_CS"/>
</dbReference>
<dbReference type="InterPro" id="IPR002347">
    <property type="entry name" value="SDR_fam"/>
</dbReference>
<dbReference type="KEGG" id="bfo:118408333"/>
<keyword evidence="2" id="KW-0560">Oxidoreductase</keyword>
<organism evidence="3 4">
    <name type="scientific">Branchiostoma floridae</name>
    <name type="common">Florida lancelet</name>
    <name type="synonym">Amphioxus</name>
    <dbReference type="NCBI Taxonomy" id="7739"/>
    <lineage>
        <taxon>Eukaryota</taxon>
        <taxon>Metazoa</taxon>
        <taxon>Chordata</taxon>
        <taxon>Cephalochordata</taxon>
        <taxon>Leptocardii</taxon>
        <taxon>Amphioxiformes</taxon>
        <taxon>Branchiostomatidae</taxon>
        <taxon>Branchiostoma</taxon>
    </lineage>
</organism>
<sequence>MLLKILKIIEYVNILAPTLCSQLAVQQMRKREVDDGHIITLNSMSGHRISASNVFYCMTKFAMTAMTEGLRRELREMKSHIRATCISPGLVETEFAFRRNKDDPQKARDLYASIECLQAKDLADAVLYVLGAPPHVEINDIWMRPTEQTM</sequence>
<dbReference type="PROSITE" id="PS00061">
    <property type="entry name" value="ADH_SHORT"/>
    <property type="match status" value="1"/>
</dbReference>
<accession>A0A9J7KL18</accession>
<dbReference type="Proteomes" id="UP000001554">
    <property type="component" value="Unplaced"/>
</dbReference>
<dbReference type="OrthoDB" id="1933717at2759"/>
<dbReference type="Pfam" id="PF00106">
    <property type="entry name" value="adh_short"/>
    <property type="match status" value="1"/>
</dbReference>
<dbReference type="PANTHER" id="PTHR43115:SF4">
    <property type="entry name" value="DEHYDROGENASE_REDUCTASE SDR FAMILY MEMBER 11"/>
    <property type="match status" value="1"/>
</dbReference>
<comment type="similarity">
    <text evidence="1">Belongs to the short-chain dehydrogenases/reductases (SDR) family.</text>
</comment>
<dbReference type="GeneID" id="118408333"/>
<dbReference type="SUPFAM" id="SSF51735">
    <property type="entry name" value="NAD(P)-binding Rossmann-fold domains"/>
    <property type="match status" value="1"/>
</dbReference>
<evidence type="ECO:0000313" key="3">
    <source>
        <dbReference type="Proteomes" id="UP000001554"/>
    </source>
</evidence>
<evidence type="ECO:0000256" key="1">
    <source>
        <dbReference type="ARBA" id="ARBA00006484"/>
    </source>
</evidence>
<evidence type="ECO:0000313" key="4">
    <source>
        <dbReference type="RefSeq" id="XP_035664913.1"/>
    </source>
</evidence>
<dbReference type="OMA" id="DSERGHF"/>
<reference evidence="4" key="1">
    <citation type="submission" date="2025-08" db="UniProtKB">
        <authorList>
            <consortium name="RefSeq"/>
        </authorList>
    </citation>
    <scope>IDENTIFICATION</scope>
    <source>
        <strain evidence="4">S238N-H82</strain>
        <tissue evidence="4">Testes</tissue>
    </source>
</reference>
<dbReference type="Gene3D" id="3.40.50.720">
    <property type="entry name" value="NAD(P)-binding Rossmann-like Domain"/>
    <property type="match status" value="1"/>
</dbReference>
<dbReference type="RefSeq" id="XP_035664913.1">
    <property type="nucleotide sequence ID" value="XM_035809020.1"/>
</dbReference>
<dbReference type="PRINTS" id="PR00081">
    <property type="entry name" value="GDHRDH"/>
</dbReference>
<proteinExistence type="inferred from homology"/>
<name>A0A9J7KL18_BRAFL</name>
<protein>
    <submittedName>
        <fullName evidence="4">Dehydrogenase/reductase SDR family member 11-like</fullName>
    </submittedName>
</protein>
<dbReference type="InterPro" id="IPR036291">
    <property type="entry name" value="NAD(P)-bd_dom_sf"/>
</dbReference>